<reference evidence="1" key="1">
    <citation type="submission" date="2021-10" db="EMBL/GenBank/DDBJ databases">
        <title>Tropical sea cucumber genome reveals ecological adaptation and Cuvierian tubules defense mechanism.</title>
        <authorList>
            <person name="Chen T."/>
        </authorList>
    </citation>
    <scope>NUCLEOTIDE SEQUENCE</scope>
    <source>
        <strain evidence="1">Nanhai2018</strain>
        <tissue evidence="1">Muscle</tissue>
    </source>
</reference>
<dbReference type="EMBL" id="JAIZAY010000012">
    <property type="protein sequence ID" value="KAJ8032133.1"/>
    <property type="molecule type" value="Genomic_DNA"/>
</dbReference>
<dbReference type="Gene3D" id="2.60.220.30">
    <property type="match status" value="1"/>
</dbReference>
<organism evidence="1 2">
    <name type="scientific">Holothuria leucospilota</name>
    <name type="common">Black long sea cucumber</name>
    <name type="synonym">Mertensiothuria leucospilota</name>
    <dbReference type="NCBI Taxonomy" id="206669"/>
    <lineage>
        <taxon>Eukaryota</taxon>
        <taxon>Metazoa</taxon>
        <taxon>Echinodermata</taxon>
        <taxon>Eleutherozoa</taxon>
        <taxon>Echinozoa</taxon>
        <taxon>Holothuroidea</taxon>
        <taxon>Aspidochirotacea</taxon>
        <taxon>Aspidochirotida</taxon>
        <taxon>Holothuriidae</taxon>
        <taxon>Holothuria</taxon>
    </lineage>
</organism>
<dbReference type="AlphaFoldDB" id="A0A9Q1BS44"/>
<name>A0A9Q1BS44_HOLLE</name>
<comment type="caution">
    <text evidence="1">The sequence shown here is derived from an EMBL/GenBank/DDBJ whole genome shotgun (WGS) entry which is preliminary data.</text>
</comment>
<accession>A0A9Q1BS44</accession>
<proteinExistence type="predicted"/>
<gene>
    <name evidence="1" type="ORF">HOLleu_25569</name>
</gene>
<keyword evidence="2" id="KW-1185">Reference proteome</keyword>
<evidence type="ECO:0000313" key="2">
    <source>
        <dbReference type="Proteomes" id="UP001152320"/>
    </source>
</evidence>
<evidence type="ECO:0000313" key="1">
    <source>
        <dbReference type="EMBL" id="KAJ8032133.1"/>
    </source>
</evidence>
<sequence length="201" mass="22856">MLHIEPDSFPQEDDVHIITLKILPRRLFDKPAECFEDHSTVMVEILPNNLELMHPAKLSLPHCLILKKANASEVQVFHSHHAKDQQPDWENITKSVLYTLLPHCCEIWIEKFSWIKYTISGREVEGKKLFLYTLGKKCTKASNFITAEVGFFPALPGNDRITHDEADFITSSKRTVSVLRGSCRFQIVLNADISSPSLLGS</sequence>
<protein>
    <submittedName>
        <fullName evidence="1">Uncharacterized protein</fullName>
    </submittedName>
</protein>
<dbReference type="Proteomes" id="UP001152320">
    <property type="component" value="Chromosome 12"/>
</dbReference>